<dbReference type="GO" id="GO:0003871">
    <property type="term" value="F:5-methyltetrahydropteroyltriglutamate-homocysteine S-methyltransferase activity"/>
    <property type="evidence" value="ECO:0007669"/>
    <property type="project" value="InterPro"/>
</dbReference>
<evidence type="ECO:0000259" key="1">
    <source>
        <dbReference type="Pfam" id="PF01717"/>
    </source>
</evidence>
<protein>
    <submittedName>
        <fullName evidence="2">Cobalamin-independent methionine synthase catalytic subunit</fullName>
    </submittedName>
</protein>
<name>A0A3N2CQX9_9ACTN</name>
<dbReference type="OrthoDB" id="5242426at2"/>
<evidence type="ECO:0000313" key="2">
    <source>
        <dbReference type="EMBL" id="ROR89932.1"/>
    </source>
</evidence>
<dbReference type="GO" id="GO:0009086">
    <property type="term" value="P:methionine biosynthetic process"/>
    <property type="evidence" value="ECO:0007669"/>
    <property type="project" value="InterPro"/>
</dbReference>
<reference evidence="2 3" key="1">
    <citation type="submission" date="2018-11" db="EMBL/GenBank/DDBJ databases">
        <title>Sequencing the genomes of 1000 actinobacteria strains.</title>
        <authorList>
            <person name="Klenk H.-P."/>
        </authorList>
    </citation>
    <scope>NUCLEOTIDE SEQUENCE [LARGE SCALE GENOMIC DNA]</scope>
    <source>
        <strain evidence="2 3">DSM 12652</strain>
    </source>
</reference>
<dbReference type="EMBL" id="RKHO01000001">
    <property type="protein sequence ID" value="ROR89932.1"/>
    <property type="molecule type" value="Genomic_DNA"/>
</dbReference>
<comment type="caution">
    <text evidence="2">The sequence shown here is derived from an EMBL/GenBank/DDBJ whole genome shotgun (WGS) entry which is preliminary data.</text>
</comment>
<gene>
    <name evidence="2" type="ORF">EDD33_0763</name>
</gene>
<dbReference type="Pfam" id="PF01717">
    <property type="entry name" value="Meth_synt_2"/>
    <property type="match status" value="1"/>
</dbReference>
<sequence length="323" mass="33178">MTRASGIGSLPGEDAHEAARVVLGELPDLPHLPELPARGALADLTGRAVAVVSDLGFDLQPAGWRLTDAAGVDHRRARSLLAQDLDAFEEESQGFTGTLKVQVAGPWTLAATVEKPRGDKVLSDHGARRDLAQALAEGVRTHLADVARRVPGAELVLQVDEPALPAVLAARVPTASGFGRHRSVTPPVASEALEWVLDAADDRLTVVHCCDAEVPVGLLRSAGAGAVSVDVATLAVTAYDELATVLDEGGTALLGVLPATGSAAPSVKAAVERTMRLLDMLGLDPAEVSDRLVLTPACGLAGATPAYARAVLAALRGAAEALT</sequence>
<dbReference type="InterPro" id="IPR038071">
    <property type="entry name" value="UROD/MetE-like_sf"/>
</dbReference>
<evidence type="ECO:0000313" key="3">
    <source>
        <dbReference type="Proteomes" id="UP000281738"/>
    </source>
</evidence>
<accession>A0A3N2CQX9</accession>
<dbReference type="InterPro" id="IPR002629">
    <property type="entry name" value="Met_Synth_C/arc"/>
</dbReference>
<feature type="domain" description="Cobalamin-independent methionine synthase MetE C-terminal/archaeal" evidence="1">
    <location>
        <begin position="130"/>
        <end position="320"/>
    </location>
</feature>
<dbReference type="Gene3D" id="3.20.20.210">
    <property type="match status" value="1"/>
</dbReference>
<dbReference type="AlphaFoldDB" id="A0A3N2CQX9"/>
<organism evidence="2 3">
    <name type="scientific">Nocardioides aurantiacus</name>
    <dbReference type="NCBI Taxonomy" id="86796"/>
    <lineage>
        <taxon>Bacteria</taxon>
        <taxon>Bacillati</taxon>
        <taxon>Actinomycetota</taxon>
        <taxon>Actinomycetes</taxon>
        <taxon>Propionibacteriales</taxon>
        <taxon>Nocardioidaceae</taxon>
        <taxon>Nocardioides</taxon>
    </lineage>
</organism>
<dbReference type="GO" id="GO:0008270">
    <property type="term" value="F:zinc ion binding"/>
    <property type="evidence" value="ECO:0007669"/>
    <property type="project" value="InterPro"/>
</dbReference>
<dbReference type="RefSeq" id="WP_123389176.1">
    <property type="nucleotide sequence ID" value="NZ_RKHO01000001.1"/>
</dbReference>
<dbReference type="Proteomes" id="UP000281738">
    <property type="component" value="Unassembled WGS sequence"/>
</dbReference>
<dbReference type="SUPFAM" id="SSF51726">
    <property type="entry name" value="UROD/MetE-like"/>
    <property type="match status" value="1"/>
</dbReference>
<proteinExistence type="predicted"/>
<keyword evidence="3" id="KW-1185">Reference proteome</keyword>